<feature type="transmembrane region" description="Helical" evidence="1">
    <location>
        <begin position="104"/>
        <end position="122"/>
    </location>
</feature>
<evidence type="ECO:0000256" key="1">
    <source>
        <dbReference type="SAM" id="Phobius"/>
    </source>
</evidence>
<feature type="transmembrane region" description="Helical" evidence="1">
    <location>
        <begin position="403"/>
        <end position="422"/>
    </location>
</feature>
<protein>
    <recommendedName>
        <fullName evidence="4">4-amino-4-deoxy-L-arabinose transferase</fullName>
    </recommendedName>
</protein>
<name>A0A0S7BH65_9CHLR</name>
<proteinExistence type="predicted"/>
<feature type="transmembrane region" description="Helical" evidence="1">
    <location>
        <begin position="204"/>
        <end position="230"/>
    </location>
</feature>
<feature type="transmembrane region" description="Helical" evidence="1">
    <location>
        <begin position="370"/>
        <end position="391"/>
    </location>
</feature>
<feature type="transmembrane region" description="Helical" evidence="1">
    <location>
        <begin position="128"/>
        <end position="145"/>
    </location>
</feature>
<accession>A0A0S7BH65</accession>
<evidence type="ECO:0000313" key="2">
    <source>
        <dbReference type="EMBL" id="GAP14420.1"/>
    </source>
</evidence>
<feature type="transmembrane region" description="Helical" evidence="1">
    <location>
        <begin position="77"/>
        <end position="97"/>
    </location>
</feature>
<reference evidence="2" key="1">
    <citation type="submission" date="2015-07" db="EMBL/GenBank/DDBJ databases">
        <title>Draft Genome Sequences of Anaerolinea thermolimosa IMO-1, Bellilinea caldifistulae GOMI-1, Leptolinea tardivitalis YMTK-2, Levilinea saccharolytica KIBI-1,Longilinea arvoryzae KOME-1, Previously Described as Members of the Anaerolineaceae (Chloroflexi).</title>
        <authorList>
            <person name="Sekiguchi Y."/>
            <person name="Ohashi A."/>
            <person name="Matsuura N."/>
            <person name="Tourlousse M.D."/>
        </authorList>
    </citation>
    <scope>NUCLEOTIDE SEQUENCE [LARGE SCALE GENOMIC DNA]</scope>
    <source>
        <strain evidence="2">KOME-1</strain>
    </source>
</reference>
<dbReference type="AlphaFoldDB" id="A0A0S7BH65"/>
<feature type="transmembrane region" description="Helical" evidence="1">
    <location>
        <begin position="157"/>
        <end position="178"/>
    </location>
</feature>
<keyword evidence="1" id="KW-0812">Transmembrane</keyword>
<feature type="transmembrane region" description="Helical" evidence="1">
    <location>
        <begin position="282"/>
        <end position="298"/>
    </location>
</feature>
<feature type="transmembrane region" description="Helical" evidence="1">
    <location>
        <begin position="251"/>
        <end position="270"/>
    </location>
</feature>
<dbReference type="EMBL" id="DF967972">
    <property type="protein sequence ID" value="GAP14420.1"/>
    <property type="molecule type" value="Genomic_DNA"/>
</dbReference>
<keyword evidence="3" id="KW-1185">Reference proteome</keyword>
<evidence type="ECO:0008006" key="4">
    <source>
        <dbReference type="Google" id="ProtNLM"/>
    </source>
</evidence>
<dbReference type="Proteomes" id="UP000055060">
    <property type="component" value="Unassembled WGS sequence"/>
</dbReference>
<feature type="transmembrane region" description="Helical" evidence="1">
    <location>
        <begin position="334"/>
        <end position="358"/>
    </location>
</feature>
<evidence type="ECO:0000313" key="3">
    <source>
        <dbReference type="Proteomes" id="UP000055060"/>
    </source>
</evidence>
<keyword evidence="1" id="KW-1133">Transmembrane helix</keyword>
<dbReference type="RefSeq" id="WP_075073680.1">
    <property type="nucleotide sequence ID" value="NZ_DF967972.1"/>
</dbReference>
<dbReference type="STRING" id="360412.LARV_02189"/>
<keyword evidence="1" id="KW-0472">Membrane</keyword>
<dbReference type="OrthoDB" id="163347at2"/>
<sequence length="568" mass="62118">MKWNSEKTERILWILAVSLALALRLIRLGAAPLTDWEAGNALPIFDWLRSGVLPSGSQAGYTLFSGLMAYLFGVSNFAARFIPALVGSLLVLSPLLFRRQLGRWPALIAAFGLAIDPALVAISRQADGGIWAIAFTLFGLGFLLHRRPVWAGVALGLALLGGPALWIGWLSLGAALLINFRRLASDSRVETSGASAWQTQRNTVLLSAGITLAAAGTLFFFAPFGLSMALQSIPDFLHQWTQTGMLDLRSAAMALICYATFPLVLGIIQAVQGWTRKNAVDQFLSVWLILALMLWFACPGRQISFAGWIMLPLWALAARQAAGWLRKPIFDIRFTAATALVVFVLLFFIILNAVAILHPAGWSAQTEIQIIKIVVAVVLLGLSILLVGWGWNWDAAGEGVQWGFGAALLIILLSMSIHASGLSKRPEAELLRSGAYNADADLVQSTLRDLSTHKTGQFHQLQIAVVGIDSPALKWLLRDDANVQYSDSISSMESPDVIITNDQIQPGQVSTYRGQDFVWTRRPAWGQMDGVNWMQWLVFRETPDTNSKIILWARTDLFPGESAAETTP</sequence>
<gene>
    <name evidence="2" type="ORF">LARV_02189</name>
</gene>
<organism evidence="2">
    <name type="scientific">Longilinea arvoryzae</name>
    <dbReference type="NCBI Taxonomy" id="360412"/>
    <lineage>
        <taxon>Bacteria</taxon>
        <taxon>Bacillati</taxon>
        <taxon>Chloroflexota</taxon>
        <taxon>Anaerolineae</taxon>
        <taxon>Anaerolineales</taxon>
        <taxon>Anaerolineaceae</taxon>
        <taxon>Longilinea</taxon>
    </lineage>
</organism>
<feature type="transmembrane region" description="Helical" evidence="1">
    <location>
        <begin position="12"/>
        <end position="30"/>
    </location>
</feature>